<accession>A0A850R5D8</accession>
<reference evidence="1 2" key="1">
    <citation type="submission" date="2020-06" db="EMBL/GenBank/DDBJ databases">
        <title>Photobacterium damselae subsp. damselae comparative genomics.</title>
        <authorList>
            <person name="Osorio C.R."/>
        </authorList>
    </citation>
    <scope>NUCLEOTIDE SEQUENCE [LARGE SCALE GENOMIC DNA]</scope>
    <source>
        <strain evidence="1 2">TW250/03</strain>
    </source>
</reference>
<dbReference type="EMBL" id="JABXOR010001338">
    <property type="protein sequence ID" value="NVP02659.1"/>
    <property type="molecule type" value="Genomic_DNA"/>
</dbReference>
<name>A0A850R5D8_PHODD</name>
<gene>
    <name evidence="1" type="ORF">HWA77_20825</name>
</gene>
<dbReference type="AlphaFoldDB" id="A0A850R5D8"/>
<proteinExistence type="predicted"/>
<evidence type="ECO:0000313" key="2">
    <source>
        <dbReference type="Proteomes" id="UP000533429"/>
    </source>
</evidence>
<dbReference type="Proteomes" id="UP000533429">
    <property type="component" value="Unassembled WGS sequence"/>
</dbReference>
<organism evidence="1 2">
    <name type="scientific">Photobacterium damselae subsp. damselae</name>
    <name type="common">Listonella damsela</name>
    <dbReference type="NCBI Taxonomy" id="85581"/>
    <lineage>
        <taxon>Bacteria</taxon>
        <taxon>Pseudomonadati</taxon>
        <taxon>Pseudomonadota</taxon>
        <taxon>Gammaproteobacteria</taxon>
        <taxon>Vibrionales</taxon>
        <taxon>Vibrionaceae</taxon>
        <taxon>Photobacterium</taxon>
    </lineage>
</organism>
<sequence>MNNPQKINTVMYALLVERQMNNFSVLEARDALLNTNGIPKNLDKARRLIYRQILYFENKGWLTSKGIGRDRRYSQTSKFKELTTQPKQRLQQIPLNKLTLQSYAVLDKERKQYLADLDIVLGEIDEYQSIIERLPELEQTVLPLYERAQKRSDLLLRKVNIYENILDSIKE</sequence>
<protein>
    <recommendedName>
        <fullName evidence="3">Transcriptional regulator VspR</fullName>
    </recommendedName>
</protein>
<evidence type="ECO:0008006" key="3">
    <source>
        <dbReference type="Google" id="ProtNLM"/>
    </source>
</evidence>
<comment type="caution">
    <text evidence="1">The sequence shown here is derived from an EMBL/GenBank/DDBJ whole genome shotgun (WGS) entry which is preliminary data.</text>
</comment>
<evidence type="ECO:0000313" key="1">
    <source>
        <dbReference type="EMBL" id="NVP02659.1"/>
    </source>
</evidence>